<name>A0ABW2RN57_9BACL</name>
<evidence type="ECO:0000313" key="3">
    <source>
        <dbReference type="Proteomes" id="UP001596500"/>
    </source>
</evidence>
<dbReference type="InterPro" id="IPR021499">
    <property type="entry name" value="DUF3153"/>
</dbReference>
<protein>
    <submittedName>
        <fullName evidence="2">DUF3153 domain-containing protein</fullName>
    </submittedName>
</protein>
<sequence>MHRKGLTLCCLILLLFTLSGCVNGHLHVTVRPDGSGIYELKVETNRLLLTQFAPLRGRLERFGYQMTEIKHGDDVGWIARKEVKSLKATPPGPEFQTISPLAILQVEDRRIDLQKGIWFHQARLHANVDMTRLNGLNLPQLNQFVQDEADLRFILTLPLKPRVHNATSVSADGKTLTWKIVPGKVTPIDLSVRYPNFIAWGFTLLILILLLITGWMIKRKKRKQPPPPESFRWG</sequence>
<feature type="transmembrane region" description="Helical" evidence="1">
    <location>
        <begin position="197"/>
        <end position="217"/>
    </location>
</feature>
<dbReference type="EMBL" id="JBHTBW010000047">
    <property type="protein sequence ID" value="MFC7442364.1"/>
    <property type="molecule type" value="Genomic_DNA"/>
</dbReference>
<keyword evidence="1" id="KW-1133">Transmembrane helix</keyword>
<evidence type="ECO:0000256" key="1">
    <source>
        <dbReference type="SAM" id="Phobius"/>
    </source>
</evidence>
<keyword evidence="1" id="KW-0472">Membrane</keyword>
<dbReference type="PROSITE" id="PS51257">
    <property type="entry name" value="PROKAR_LIPOPROTEIN"/>
    <property type="match status" value="1"/>
</dbReference>
<dbReference type="Proteomes" id="UP001596500">
    <property type="component" value="Unassembled WGS sequence"/>
</dbReference>
<proteinExistence type="predicted"/>
<keyword evidence="3" id="KW-1185">Reference proteome</keyword>
<keyword evidence="1" id="KW-0812">Transmembrane</keyword>
<accession>A0ABW2RN57</accession>
<organism evidence="2 3">
    <name type="scientific">Laceyella putida</name>
    <dbReference type="NCBI Taxonomy" id="110101"/>
    <lineage>
        <taxon>Bacteria</taxon>
        <taxon>Bacillati</taxon>
        <taxon>Bacillota</taxon>
        <taxon>Bacilli</taxon>
        <taxon>Bacillales</taxon>
        <taxon>Thermoactinomycetaceae</taxon>
        <taxon>Laceyella</taxon>
    </lineage>
</organism>
<reference evidence="3" key="1">
    <citation type="journal article" date="2019" name="Int. J. Syst. Evol. Microbiol.">
        <title>The Global Catalogue of Microorganisms (GCM) 10K type strain sequencing project: providing services to taxonomists for standard genome sequencing and annotation.</title>
        <authorList>
            <consortium name="The Broad Institute Genomics Platform"/>
            <consortium name="The Broad Institute Genome Sequencing Center for Infectious Disease"/>
            <person name="Wu L."/>
            <person name="Ma J."/>
        </authorList>
    </citation>
    <scope>NUCLEOTIDE SEQUENCE [LARGE SCALE GENOMIC DNA]</scope>
    <source>
        <strain evidence="3">CGMCC 1.12942</strain>
    </source>
</reference>
<gene>
    <name evidence="2" type="ORF">ACFQNG_14850</name>
</gene>
<evidence type="ECO:0000313" key="2">
    <source>
        <dbReference type="EMBL" id="MFC7442364.1"/>
    </source>
</evidence>
<dbReference type="Pfam" id="PF11353">
    <property type="entry name" value="DUF3153"/>
    <property type="match status" value="1"/>
</dbReference>
<comment type="caution">
    <text evidence="2">The sequence shown here is derived from an EMBL/GenBank/DDBJ whole genome shotgun (WGS) entry which is preliminary data.</text>
</comment>
<dbReference type="RefSeq" id="WP_379866190.1">
    <property type="nucleotide sequence ID" value="NZ_JBHTBW010000047.1"/>
</dbReference>